<organism evidence="4 5">
    <name type="scientific">Caerostris extrusa</name>
    <name type="common">Bark spider</name>
    <name type="synonym">Caerostris bankana</name>
    <dbReference type="NCBI Taxonomy" id="172846"/>
    <lineage>
        <taxon>Eukaryota</taxon>
        <taxon>Metazoa</taxon>
        <taxon>Ecdysozoa</taxon>
        <taxon>Arthropoda</taxon>
        <taxon>Chelicerata</taxon>
        <taxon>Arachnida</taxon>
        <taxon>Araneae</taxon>
        <taxon>Araneomorphae</taxon>
        <taxon>Entelegynae</taxon>
        <taxon>Araneoidea</taxon>
        <taxon>Araneidae</taxon>
        <taxon>Caerostris</taxon>
    </lineage>
</organism>
<evidence type="ECO:0000313" key="5">
    <source>
        <dbReference type="Proteomes" id="UP001054945"/>
    </source>
</evidence>
<protein>
    <submittedName>
        <fullName evidence="4">Protein quiver</fullName>
    </submittedName>
</protein>
<dbReference type="CDD" id="cd00117">
    <property type="entry name" value="TFP"/>
    <property type="match status" value="1"/>
</dbReference>
<evidence type="ECO:0000313" key="4">
    <source>
        <dbReference type="EMBL" id="GIX75818.1"/>
    </source>
</evidence>
<dbReference type="EMBL" id="BPLR01020200">
    <property type="protein sequence ID" value="GIX75818.1"/>
    <property type="molecule type" value="Genomic_DNA"/>
</dbReference>
<feature type="chain" id="PRO_5043808695" evidence="3">
    <location>
        <begin position="25"/>
        <end position="197"/>
    </location>
</feature>
<proteinExistence type="predicted"/>
<reference evidence="4 5" key="1">
    <citation type="submission" date="2021-06" db="EMBL/GenBank/DDBJ databases">
        <title>Caerostris extrusa draft genome.</title>
        <authorList>
            <person name="Kono N."/>
            <person name="Arakawa K."/>
        </authorList>
    </citation>
    <scope>NUCLEOTIDE SEQUENCE [LARGE SCALE GENOMIC DNA]</scope>
</reference>
<dbReference type="Proteomes" id="UP001054945">
    <property type="component" value="Unassembled WGS sequence"/>
</dbReference>
<comment type="caution">
    <text evidence="4">The sequence shown here is derived from an EMBL/GenBank/DDBJ whole genome shotgun (WGS) entry which is preliminary data.</text>
</comment>
<gene>
    <name evidence="4" type="primary">AVEN_224267_1</name>
    <name evidence="4" type="ORF">CEXT_290651</name>
</gene>
<dbReference type="InterPro" id="IPR031424">
    <property type="entry name" value="QVR-like"/>
</dbReference>
<accession>A0AAV4MU49</accession>
<name>A0AAV4MU49_CAEEX</name>
<evidence type="ECO:0000256" key="2">
    <source>
        <dbReference type="ARBA" id="ARBA00023180"/>
    </source>
</evidence>
<keyword evidence="5" id="KW-1185">Reference proteome</keyword>
<dbReference type="Pfam" id="PF17064">
    <property type="entry name" value="QVR"/>
    <property type="match status" value="1"/>
</dbReference>
<dbReference type="GO" id="GO:0030431">
    <property type="term" value="P:sleep"/>
    <property type="evidence" value="ECO:0007669"/>
    <property type="project" value="InterPro"/>
</dbReference>
<sequence>MGPRYCFWINMPVFYLLKLNSVSGLLCYVCSTKNENERDCDDITIDSDKYLQNCTAPKNVTCRVQVQWIDFETKFEGKDKHVIRKCASTEYDPQAPCYERTGYLGRMNVCACTTDACNESSKSVSTNIFKACNDELHVRQLVLLEEFTNHRAVLLRILKKKWIIATSRPSRSMEMMHCLVELLLFKRKPKTMPVNRN</sequence>
<dbReference type="PANTHER" id="PTHR33562:SF2">
    <property type="entry name" value="PROTEIN QUIVER"/>
    <property type="match status" value="1"/>
</dbReference>
<dbReference type="AlphaFoldDB" id="A0AAV4MU49"/>
<dbReference type="PANTHER" id="PTHR33562">
    <property type="entry name" value="ATILLA, ISOFORM B-RELATED-RELATED"/>
    <property type="match status" value="1"/>
</dbReference>
<keyword evidence="1 3" id="KW-0732">Signal</keyword>
<evidence type="ECO:0000256" key="1">
    <source>
        <dbReference type="ARBA" id="ARBA00022729"/>
    </source>
</evidence>
<dbReference type="GO" id="GO:0032222">
    <property type="term" value="P:regulation of synaptic transmission, cholinergic"/>
    <property type="evidence" value="ECO:0007669"/>
    <property type="project" value="InterPro"/>
</dbReference>
<keyword evidence="2" id="KW-0325">Glycoprotein</keyword>
<evidence type="ECO:0000256" key="3">
    <source>
        <dbReference type="SAM" id="SignalP"/>
    </source>
</evidence>
<dbReference type="InterPro" id="IPR050975">
    <property type="entry name" value="Sleep_regulator"/>
</dbReference>
<feature type="signal peptide" evidence="3">
    <location>
        <begin position="1"/>
        <end position="24"/>
    </location>
</feature>